<dbReference type="Proteomes" id="UP000838878">
    <property type="component" value="Chromosome 1"/>
</dbReference>
<proteinExistence type="predicted"/>
<dbReference type="AlphaFoldDB" id="A0A8J9UZV1"/>
<name>A0A8J9UZV1_9NEOP</name>
<evidence type="ECO:0000313" key="3">
    <source>
        <dbReference type="Proteomes" id="UP000838878"/>
    </source>
</evidence>
<evidence type="ECO:0000256" key="1">
    <source>
        <dbReference type="SAM" id="SignalP"/>
    </source>
</evidence>
<dbReference type="PANTHER" id="PTHR11257">
    <property type="entry name" value="CHEMOSENSORY PROTEIN-RELATED"/>
    <property type="match status" value="1"/>
</dbReference>
<keyword evidence="3" id="KW-1185">Reference proteome</keyword>
<dbReference type="OrthoDB" id="7182126at2759"/>
<evidence type="ECO:0008006" key="4">
    <source>
        <dbReference type="Google" id="ProtNLM"/>
    </source>
</evidence>
<feature type="non-terminal residue" evidence="2">
    <location>
        <position position="127"/>
    </location>
</feature>
<feature type="signal peptide" evidence="1">
    <location>
        <begin position="1"/>
        <end position="15"/>
    </location>
</feature>
<dbReference type="SUPFAM" id="SSF100910">
    <property type="entry name" value="Chemosensory protein Csp2"/>
    <property type="match status" value="1"/>
</dbReference>
<dbReference type="InterPro" id="IPR005055">
    <property type="entry name" value="A10/PebIII"/>
</dbReference>
<reference evidence="2" key="1">
    <citation type="submission" date="2021-12" db="EMBL/GenBank/DDBJ databases">
        <authorList>
            <person name="Martin H S."/>
        </authorList>
    </citation>
    <scope>NUCLEOTIDE SEQUENCE</scope>
</reference>
<organism evidence="2 3">
    <name type="scientific">Brenthis ino</name>
    <name type="common">lesser marbled fritillary</name>
    <dbReference type="NCBI Taxonomy" id="405034"/>
    <lineage>
        <taxon>Eukaryota</taxon>
        <taxon>Metazoa</taxon>
        <taxon>Ecdysozoa</taxon>
        <taxon>Arthropoda</taxon>
        <taxon>Hexapoda</taxon>
        <taxon>Insecta</taxon>
        <taxon>Pterygota</taxon>
        <taxon>Neoptera</taxon>
        <taxon>Endopterygota</taxon>
        <taxon>Lepidoptera</taxon>
        <taxon>Glossata</taxon>
        <taxon>Ditrysia</taxon>
        <taxon>Papilionoidea</taxon>
        <taxon>Nymphalidae</taxon>
        <taxon>Heliconiinae</taxon>
        <taxon>Argynnini</taxon>
        <taxon>Brenthis</taxon>
    </lineage>
</organism>
<dbReference type="Gene3D" id="1.10.2080.10">
    <property type="entry name" value="Insect odorant-binding protein A10/Ejaculatory bulb-specific protein 3"/>
    <property type="match status" value="1"/>
</dbReference>
<dbReference type="PANTHER" id="PTHR11257:SF13">
    <property type="entry name" value="GEO07322P1"/>
    <property type="match status" value="1"/>
</dbReference>
<gene>
    <name evidence="2" type="ORF">BINO364_LOCUS481</name>
</gene>
<sequence length="127" mass="14892">MKVIVLLAFVALVAAEVEYYKTGNDHLNIEALVANRVELKAYLDCFNDVGPCTELTTSYKKNIPEAIQQACRRCNANQKYMFWRFLQGVKEAFPEEYLTFRRHYDPEDKYFDALEKEISKFTKFADK</sequence>
<keyword evidence="1" id="KW-0732">Signal</keyword>
<protein>
    <recommendedName>
        <fullName evidence="4">Chemosensory protein</fullName>
    </recommendedName>
</protein>
<dbReference type="EMBL" id="OV170221">
    <property type="protein sequence ID" value="CAH0713308.1"/>
    <property type="molecule type" value="Genomic_DNA"/>
</dbReference>
<dbReference type="InterPro" id="IPR036682">
    <property type="entry name" value="OS_D_A10/PebIII_sf"/>
</dbReference>
<evidence type="ECO:0000313" key="2">
    <source>
        <dbReference type="EMBL" id="CAH0713308.1"/>
    </source>
</evidence>
<dbReference type="Pfam" id="PF03392">
    <property type="entry name" value="OS-D"/>
    <property type="match status" value="1"/>
</dbReference>
<feature type="chain" id="PRO_5035474315" description="Chemosensory protein" evidence="1">
    <location>
        <begin position="16"/>
        <end position="127"/>
    </location>
</feature>
<accession>A0A8J9UZV1</accession>